<proteinExistence type="predicted"/>
<dbReference type="InterPro" id="IPR011010">
    <property type="entry name" value="DNA_brk_join_enz"/>
</dbReference>
<dbReference type="RefSeq" id="WP_065851478.1">
    <property type="nucleotide sequence ID" value="NZ_LYPC01000012.1"/>
</dbReference>
<dbReference type="Gene3D" id="1.10.443.10">
    <property type="entry name" value="Intergrase catalytic core"/>
    <property type="match status" value="1"/>
</dbReference>
<dbReference type="CDD" id="cd00397">
    <property type="entry name" value="DNA_BRE_C"/>
    <property type="match status" value="1"/>
</dbReference>
<dbReference type="SUPFAM" id="SSF56349">
    <property type="entry name" value="DNA breaking-rejoining enzymes"/>
    <property type="match status" value="1"/>
</dbReference>
<keyword evidence="1" id="KW-0233">DNA recombination</keyword>
<evidence type="ECO:0000259" key="2">
    <source>
        <dbReference type="PROSITE" id="PS51898"/>
    </source>
</evidence>
<feature type="domain" description="Tyr recombinase" evidence="2">
    <location>
        <begin position="363"/>
        <end position="561"/>
    </location>
</feature>
<evidence type="ECO:0000256" key="1">
    <source>
        <dbReference type="ARBA" id="ARBA00023172"/>
    </source>
</evidence>
<dbReference type="AlphaFoldDB" id="A0A1C1A5Z8"/>
<gene>
    <name evidence="3" type="ORF">A8709_10165</name>
</gene>
<dbReference type="OrthoDB" id="2493792at2"/>
<dbReference type="InterPro" id="IPR002104">
    <property type="entry name" value="Integrase_catalytic"/>
</dbReference>
<organism evidence="3 4">
    <name type="scientific">Paenibacillus pectinilyticus</name>
    <dbReference type="NCBI Taxonomy" id="512399"/>
    <lineage>
        <taxon>Bacteria</taxon>
        <taxon>Bacillati</taxon>
        <taxon>Bacillota</taxon>
        <taxon>Bacilli</taxon>
        <taxon>Bacillales</taxon>
        <taxon>Paenibacillaceae</taxon>
        <taxon>Paenibacillus</taxon>
    </lineage>
</organism>
<dbReference type="InterPro" id="IPR013762">
    <property type="entry name" value="Integrase-like_cat_sf"/>
</dbReference>
<dbReference type="PROSITE" id="PS51898">
    <property type="entry name" value="TYR_RECOMBINASE"/>
    <property type="match status" value="1"/>
</dbReference>
<evidence type="ECO:0000313" key="4">
    <source>
        <dbReference type="Proteomes" id="UP000093309"/>
    </source>
</evidence>
<evidence type="ECO:0000313" key="3">
    <source>
        <dbReference type="EMBL" id="OCT15975.1"/>
    </source>
</evidence>
<dbReference type="STRING" id="512399.A8709_10165"/>
<comment type="caution">
    <text evidence="3">The sequence shown here is derived from an EMBL/GenBank/DDBJ whole genome shotgun (WGS) entry which is preliminary data.</text>
</comment>
<keyword evidence="4" id="KW-1185">Reference proteome</keyword>
<protein>
    <recommendedName>
        <fullName evidence="2">Tyr recombinase domain-containing protein</fullName>
    </recommendedName>
</protein>
<dbReference type="Pfam" id="PF00589">
    <property type="entry name" value="Phage_integrase"/>
    <property type="match status" value="1"/>
</dbReference>
<name>A0A1C1A5Z8_9BACL</name>
<reference evidence="4" key="1">
    <citation type="submission" date="2016-05" db="EMBL/GenBank/DDBJ databases">
        <title>Paenibacillus oryzae. sp. nov., isolated from the rice root.</title>
        <authorList>
            <person name="Zhang J."/>
            <person name="Zhang X."/>
        </authorList>
    </citation>
    <scope>NUCLEOTIDE SEQUENCE [LARGE SCALE GENOMIC DNA]</scope>
    <source>
        <strain evidence="4">KCTC13222</strain>
    </source>
</reference>
<accession>A0A1C1A5Z8</accession>
<sequence length="782" mass="91644">MSDSVKVEYNHSITCDVGVDRHFTKLEWKDICSGAWGKIEHLTKVDLNRFTDVTFYKSLNKLEKRYVNYLLLYQRIVWPWEDALKIKFFTLPLEKVNNFIWIAEKVDIYFGVLFQLESNIESKKKQFKIDILILAFRIWAAGYGFIRNEGRKQVGDDVLEIIKKVIDKHWSRRLIKLSIILEKEKESPVKKRIIARGVPKPKIELENNQWKILFSKYDSELAKSFHDFIYDYLLPHVKDLDMKALPQKVSQTSNIRTSIKLITFATWVSESNLLRSYVKLFYSFGINSPAELITGGIEKVIIIINRKWSRKKIKNFRYVLRKWLTYYIENNNLNLVVNTVIPSVMRRQSREFGKILNLGNAYTLIETLLDEQSPYINENDLLEFRCRRVCLIQLATGSRVTAVCLLFKDCITTDHNGDKWLHLHKTKNGKPQVVRATADVQNWINQSSKVAPKEKVYSPKNNNYYGDGLTDYRLFANTTDIATLTSNLIGNFLVKIQKRLWPDTPLNEYFTSHDFRRMHAIYMVMNKKSKHEIQDQLGHSSPNSLIPYIATSTPEIQQYYSEIYKEGVWSNVLNKQEEPTDLELDPLLEQASKVVQTENKEQFISSLIEKFKDEEAEFGFTNDASFMPINNVSAGFPRFTHNCVAHEMLNCGHTELHCFKCNYYKPDDDKYNEHIAEIFRFMLLALRGEEMAKSKRDSIQKELVSIRSHDIIELIDESFPKLLEKKFSITPREIPKLKKGLWDKAKSYWKKHKQTKPILTFEEALHYLKVGNLEWVGKEALQ</sequence>
<dbReference type="GO" id="GO:0015074">
    <property type="term" value="P:DNA integration"/>
    <property type="evidence" value="ECO:0007669"/>
    <property type="project" value="InterPro"/>
</dbReference>
<dbReference type="EMBL" id="LYPC01000012">
    <property type="protein sequence ID" value="OCT15975.1"/>
    <property type="molecule type" value="Genomic_DNA"/>
</dbReference>
<dbReference type="Proteomes" id="UP000093309">
    <property type="component" value="Unassembled WGS sequence"/>
</dbReference>
<dbReference type="GO" id="GO:0003677">
    <property type="term" value="F:DNA binding"/>
    <property type="evidence" value="ECO:0007669"/>
    <property type="project" value="InterPro"/>
</dbReference>
<dbReference type="GO" id="GO:0006310">
    <property type="term" value="P:DNA recombination"/>
    <property type="evidence" value="ECO:0007669"/>
    <property type="project" value="UniProtKB-KW"/>
</dbReference>